<protein>
    <submittedName>
        <fullName evidence="1">Uncharacterized protein</fullName>
    </submittedName>
</protein>
<evidence type="ECO:0000313" key="2">
    <source>
        <dbReference type="Proteomes" id="UP000283260"/>
    </source>
</evidence>
<organism evidence="1 2">
    <name type="scientific">Pseudomonas frederiksbergensis</name>
    <dbReference type="NCBI Taxonomy" id="104087"/>
    <lineage>
        <taxon>Bacteria</taxon>
        <taxon>Pseudomonadati</taxon>
        <taxon>Pseudomonadota</taxon>
        <taxon>Gammaproteobacteria</taxon>
        <taxon>Pseudomonadales</taxon>
        <taxon>Pseudomonadaceae</taxon>
        <taxon>Pseudomonas</taxon>
    </lineage>
</organism>
<proteinExistence type="predicted"/>
<gene>
    <name evidence="1" type="ORF">BK661_07790</name>
</gene>
<comment type="caution">
    <text evidence="1">The sequence shown here is derived from an EMBL/GenBank/DDBJ whole genome shotgun (WGS) entry which is preliminary data.</text>
</comment>
<dbReference type="EMBL" id="MOBL01000006">
    <property type="protein sequence ID" value="RON34991.1"/>
    <property type="molecule type" value="Genomic_DNA"/>
</dbReference>
<evidence type="ECO:0000313" key="1">
    <source>
        <dbReference type="EMBL" id="RON34991.1"/>
    </source>
</evidence>
<reference evidence="1 2" key="1">
    <citation type="submission" date="2016-10" db="EMBL/GenBank/DDBJ databases">
        <title>Comparative genome analysis of multiple Pseudomonas spp. focuses on biocontrol and plant growth promoting traits.</title>
        <authorList>
            <person name="Tao X.-Y."/>
            <person name="Taylor C.G."/>
        </authorList>
    </citation>
    <scope>NUCLEOTIDE SEQUENCE [LARGE SCALE GENOMIC DNA]</scope>
    <source>
        <strain evidence="1 2">94G2</strain>
    </source>
</reference>
<dbReference type="AlphaFoldDB" id="A0A423JB91"/>
<name>A0A423JB91_9PSED</name>
<sequence length="91" mass="10372">MPLKIQLDESLASYVRRNLFLNWNVDVAPIFDQLATRHVLKNIELKRLSAAMGWQGCNGFNRLIQQRQLVKPQLPSSRGCYSKECVAAEIA</sequence>
<dbReference type="RefSeq" id="WP_123495604.1">
    <property type="nucleotide sequence ID" value="NZ_JBNDJZ010000001.1"/>
</dbReference>
<dbReference type="Proteomes" id="UP000283260">
    <property type="component" value="Unassembled WGS sequence"/>
</dbReference>
<accession>A0A423JB91</accession>